<feature type="transmembrane region" description="Helical" evidence="12">
    <location>
        <begin position="51"/>
        <end position="71"/>
    </location>
</feature>
<organism evidence="14 15">
    <name type="scientific">Kaustia mangrovi</name>
    <dbReference type="NCBI Taxonomy" id="2593653"/>
    <lineage>
        <taxon>Bacteria</taxon>
        <taxon>Pseudomonadati</taxon>
        <taxon>Pseudomonadota</taxon>
        <taxon>Alphaproteobacteria</taxon>
        <taxon>Hyphomicrobiales</taxon>
        <taxon>Parvibaculaceae</taxon>
        <taxon>Kaustia</taxon>
    </lineage>
</organism>
<accession>A0A7S8HAJ2</accession>
<sequence length="123" mass="12301">MEAVLLVIHLLVAIALIAVVLLQRSEGGALGIGGGGGGGMFSPRGAGNILTKATVALAAVFFLTSITLTIIHRESGGPSSILDDIQSDAQQEESGGQSGGDGSVLPNLPQSSPSQEPQVPVSE</sequence>
<keyword evidence="15" id="KW-1185">Reference proteome</keyword>
<dbReference type="GO" id="GO:0043952">
    <property type="term" value="P:protein transport by the Sec complex"/>
    <property type="evidence" value="ECO:0007669"/>
    <property type="project" value="TreeGrafter"/>
</dbReference>
<keyword evidence="7 12" id="KW-0653">Protein transport</keyword>
<proteinExistence type="inferred from homology"/>
<evidence type="ECO:0000256" key="3">
    <source>
        <dbReference type="ARBA" id="ARBA00017876"/>
    </source>
</evidence>
<dbReference type="EMBL" id="CP058214">
    <property type="protein sequence ID" value="QPC41489.1"/>
    <property type="molecule type" value="Genomic_DNA"/>
</dbReference>
<evidence type="ECO:0000256" key="9">
    <source>
        <dbReference type="ARBA" id="ARBA00023010"/>
    </source>
</evidence>
<evidence type="ECO:0000256" key="1">
    <source>
        <dbReference type="ARBA" id="ARBA00004651"/>
    </source>
</evidence>
<dbReference type="InterPro" id="IPR004692">
    <property type="entry name" value="SecG"/>
</dbReference>
<comment type="similarity">
    <text evidence="2 12">Belongs to the SecG family.</text>
</comment>
<evidence type="ECO:0000256" key="12">
    <source>
        <dbReference type="RuleBase" id="RU365087"/>
    </source>
</evidence>
<evidence type="ECO:0000256" key="10">
    <source>
        <dbReference type="ARBA" id="ARBA00023136"/>
    </source>
</evidence>
<dbReference type="GO" id="GO:0009306">
    <property type="term" value="P:protein secretion"/>
    <property type="evidence" value="ECO:0007669"/>
    <property type="project" value="UniProtKB-UniRule"/>
</dbReference>
<dbReference type="GO" id="GO:0065002">
    <property type="term" value="P:intracellular protein transmembrane transport"/>
    <property type="evidence" value="ECO:0007669"/>
    <property type="project" value="TreeGrafter"/>
</dbReference>
<reference evidence="14 15" key="1">
    <citation type="submission" date="2020-06" db="EMBL/GenBank/DDBJ databases">
        <title>Genome sequence of 2 isolates from Red Sea Mangroves.</title>
        <authorList>
            <person name="Sefrji F."/>
            <person name="Michoud G."/>
            <person name="Merlino G."/>
            <person name="Daffonchio D."/>
        </authorList>
    </citation>
    <scope>NUCLEOTIDE SEQUENCE [LARGE SCALE GENOMIC DNA]</scope>
    <source>
        <strain evidence="14 15">R1DC25</strain>
    </source>
</reference>
<dbReference type="GO" id="GO:0005886">
    <property type="term" value="C:plasma membrane"/>
    <property type="evidence" value="ECO:0007669"/>
    <property type="project" value="UniProtKB-SubCell"/>
</dbReference>
<comment type="caution">
    <text evidence="12">Lacks conserved residue(s) required for the propagation of feature annotation.</text>
</comment>
<evidence type="ECO:0000313" key="14">
    <source>
        <dbReference type="EMBL" id="QPC41489.1"/>
    </source>
</evidence>
<evidence type="ECO:0000256" key="13">
    <source>
        <dbReference type="SAM" id="MobiDB-lite"/>
    </source>
</evidence>
<dbReference type="Proteomes" id="UP000593594">
    <property type="component" value="Chromosome"/>
</dbReference>
<keyword evidence="4 12" id="KW-0813">Transport</keyword>
<dbReference type="RefSeq" id="WP_213162707.1">
    <property type="nucleotide sequence ID" value="NZ_CP058214.1"/>
</dbReference>
<dbReference type="Pfam" id="PF03840">
    <property type="entry name" value="SecG"/>
    <property type="match status" value="1"/>
</dbReference>
<keyword evidence="10 12" id="KW-0472">Membrane</keyword>
<gene>
    <name evidence="14" type="primary">secG</name>
    <name evidence="14" type="ORF">HW532_01320</name>
</gene>
<dbReference type="PANTHER" id="PTHR34182">
    <property type="entry name" value="PROTEIN-EXPORT MEMBRANE PROTEIN SECG"/>
    <property type="match status" value="1"/>
</dbReference>
<dbReference type="NCBIfam" id="TIGR00810">
    <property type="entry name" value="secG"/>
    <property type="match status" value="1"/>
</dbReference>
<dbReference type="GO" id="GO:0015450">
    <property type="term" value="F:protein-transporting ATPase activity"/>
    <property type="evidence" value="ECO:0007669"/>
    <property type="project" value="UniProtKB-UniRule"/>
</dbReference>
<keyword evidence="9 12" id="KW-0811">Translocation</keyword>
<feature type="compositionally biased region" description="Low complexity" evidence="13">
    <location>
        <begin position="103"/>
        <end position="123"/>
    </location>
</feature>
<dbReference type="PANTHER" id="PTHR34182:SF1">
    <property type="entry name" value="PROTEIN-EXPORT MEMBRANE PROTEIN SECG"/>
    <property type="match status" value="1"/>
</dbReference>
<evidence type="ECO:0000256" key="11">
    <source>
        <dbReference type="ARBA" id="ARBA00025182"/>
    </source>
</evidence>
<evidence type="ECO:0000256" key="8">
    <source>
        <dbReference type="ARBA" id="ARBA00022989"/>
    </source>
</evidence>
<keyword evidence="8 12" id="KW-1133">Transmembrane helix</keyword>
<evidence type="ECO:0000256" key="7">
    <source>
        <dbReference type="ARBA" id="ARBA00022927"/>
    </source>
</evidence>
<dbReference type="KEGG" id="kmn:HW532_01320"/>
<keyword evidence="5 12" id="KW-1003">Cell membrane</keyword>
<keyword evidence="6 12" id="KW-0812">Transmembrane</keyword>
<evidence type="ECO:0000256" key="5">
    <source>
        <dbReference type="ARBA" id="ARBA00022475"/>
    </source>
</evidence>
<evidence type="ECO:0000256" key="6">
    <source>
        <dbReference type="ARBA" id="ARBA00022692"/>
    </source>
</evidence>
<dbReference type="AlphaFoldDB" id="A0A7S8HAJ2"/>
<name>A0A7S8HAJ2_9HYPH</name>
<evidence type="ECO:0000256" key="4">
    <source>
        <dbReference type="ARBA" id="ARBA00022448"/>
    </source>
</evidence>
<protein>
    <recommendedName>
        <fullName evidence="3 12">Protein-export membrane protein SecG</fullName>
    </recommendedName>
</protein>
<evidence type="ECO:0000313" key="15">
    <source>
        <dbReference type="Proteomes" id="UP000593594"/>
    </source>
</evidence>
<evidence type="ECO:0000256" key="2">
    <source>
        <dbReference type="ARBA" id="ARBA00008445"/>
    </source>
</evidence>
<dbReference type="PRINTS" id="PR01651">
    <property type="entry name" value="SECGEXPORT"/>
</dbReference>
<feature type="region of interest" description="Disordered" evidence="13">
    <location>
        <begin position="81"/>
        <end position="123"/>
    </location>
</feature>
<comment type="function">
    <text evidence="11 12">Involved in protein export. Participates in an early event of protein translocation.</text>
</comment>
<comment type="subcellular location">
    <subcellularLocation>
        <location evidence="1 12">Cell membrane</location>
        <topology evidence="1 12">Multi-pass membrane protein</topology>
    </subcellularLocation>
</comment>